<feature type="domain" description="Sulfotransferase" evidence="3">
    <location>
        <begin position="4"/>
        <end position="259"/>
    </location>
</feature>
<organism evidence="4 5">
    <name type="scientific">Roseovarius pacificus</name>
    <dbReference type="NCBI Taxonomy" id="337701"/>
    <lineage>
        <taxon>Bacteria</taxon>
        <taxon>Pseudomonadati</taxon>
        <taxon>Pseudomonadota</taxon>
        <taxon>Alphaproteobacteria</taxon>
        <taxon>Rhodobacterales</taxon>
        <taxon>Roseobacteraceae</taxon>
        <taxon>Roseovarius</taxon>
    </lineage>
</organism>
<dbReference type="EMBL" id="FRBR01000013">
    <property type="protein sequence ID" value="SHM30277.1"/>
    <property type="molecule type" value="Genomic_DNA"/>
</dbReference>
<keyword evidence="5" id="KW-1185">Reference proteome</keyword>
<name>A0A1M7HQ76_9RHOB</name>
<dbReference type="GO" id="GO:0008146">
    <property type="term" value="F:sulfotransferase activity"/>
    <property type="evidence" value="ECO:0007669"/>
    <property type="project" value="InterPro"/>
</dbReference>
<reference evidence="4 5" key="1">
    <citation type="submission" date="2016-11" db="EMBL/GenBank/DDBJ databases">
        <authorList>
            <person name="Jaros S."/>
            <person name="Januszkiewicz K."/>
            <person name="Wedrychowicz H."/>
        </authorList>
    </citation>
    <scope>NUCLEOTIDE SEQUENCE [LARGE SCALE GENOMIC DNA]</scope>
    <source>
        <strain evidence="4 5">DSM 29589</strain>
    </source>
</reference>
<protein>
    <submittedName>
        <fullName evidence="4">Sulfotransferase domain-containing protein</fullName>
    </submittedName>
</protein>
<evidence type="ECO:0000313" key="5">
    <source>
        <dbReference type="Proteomes" id="UP000183974"/>
    </source>
</evidence>
<accession>A0A1M7HQ76</accession>
<dbReference type="AlphaFoldDB" id="A0A1M7HQ76"/>
<gene>
    <name evidence="4" type="ORF">SAMN05444398_11345</name>
</gene>
<dbReference type="Pfam" id="PF00685">
    <property type="entry name" value="Sulfotransfer_1"/>
    <property type="match status" value="1"/>
</dbReference>
<dbReference type="PANTHER" id="PTHR10605">
    <property type="entry name" value="HEPARAN SULFATE SULFOTRANSFERASE"/>
    <property type="match status" value="1"/>
</dbReference>
<dbReference type="Gene3D" id="3.40.50.300">
    <property type="entry name" value="P-loop containing nucleotide triphosphate hydrolases"/>
    <property type="match status" value="1"/>
</dbReference>
<dbReference type="STRING" id="337701.SAMN05444398_11345"/>
<proteinExistence type="predicted"/>
<evidence type="ECO:0000313" key="4">
    <source>
        <dbReference type="EMBL" id="SHM30277.1"/>
    </source>
</evidence>
<dbReference type="RefSeq" id="WP_073036476.1">
    <property type="nucleotide sequence ID" value="NZ_BMLR01000013.1"/>
</dbReference>
<dbReference type="InterPro" id="IPR027417">
    <property type="entry name" value="P-loop_NTPase"/>
</dbReference>
<dbReference type="InterPro" id="IPR000863">
    <property type="entry name" value="Sulfotransferase_dom"/>
</dbReference>
<keyword evidence="1 4" id="KW-0808">Transferase</keyword>
<dbReference type="PANTHER" id="PTHR10605:SF56">
    <property type="entry name" value="BIFUNCTIONAL HEPARAN SULFATE N-DEACETYLASE_N-SULFOTRANSFERASE"/>
    <property type="match status" value="1"/>
</dbReference>
<dbReference type="OrthoDB" id="981508at2"/>
<keyword evidence="2" id="KW-0325">Glycoprotein</keyword>
<evidence type="ECO:0000259" key="3">
    <source>
        <dbReference type="Pfam" id="PF00685"/>
    </source>
</evidence>
<evidence type="ECO:0000256" key="2">
    <source>
        <dbReference type="ARBA" id="ARBA00023180"/>
    </source>
</evidence>
<evidence type="ECO:0000256" key="1">
    <source>
        <dbReference type="ARBA" id="ARBA00022679"/>
    </source>
</evidence>
<dbReference type="Proteomes" id="UP000183974">
    <property type="component" value="Unassembled WGS sequence"/>
</dbReference>
<sequence length="282" mass="32258">MALPDFILVGAMKCGTSTLAAQLGAQPGLFMTDPKEPNFFSDDAVFAKGQDWYESLFADAQGDIRGEASTHYTKLPTYPETLPRMRAMLDAPKIVYLIRDPVTRAVSHYIHEWTMGVMSGDIEQAFADQDELIAYGRYAMQIAPYVEAYGRENVLILSLETMKFAPQDTLERVCMFLGYDGTPEWREEQARVNASAERVRRFPMHKLVFDNPVAATLRRTLIPQSVRDRIRKSRQMQDRPALTPDLTRKLRDIYSEDFAHLRQMFPKRDDLRASYPFLTDAG</sequence>
<dbReference type="SUPFAM" id="SSF52540">
    <property type="entry name" value="P-loop containing nucleoside triphosphate hydrolases"/>
    <property type="match status" value="1"/>
</dbReference>
<dbReference type="InterPro" id="IPR037359">
    <property type="entry name" value="NST/OST"/>
</dbReference>